<comment type="caution">
    <text evidence="3">The sequence shown here is derived from an EMBL/GenBank/DDBJ whole genome shotgun (WGS) entry which is preliminary data.</text>
</comment>
<dbReference type="AlphaFoldDB" id="A0A8J8JVC5"/>
<accession>A0A8J8JVC5</accession>
<proteinExistence type="predicted"/>
<evidence type="ECO:0000313" key="4">
    <source>
        <dbReference type="Proteomes" id="UP000598971"/>
    </source>
</evidence>
<dbReference type="RefSeq" id="WP_171609856.1">
    <property type="nucleotide sequence ID" value="NZ_WHPF01000021.1"/>
</dbReference>
<name>A0A8J8JVC5_9BACT</name>
<feature type="signal peptide" evidence="1">
    <location>
        <begin position="1"/>
        <end position="26"/>
    </location>
</feature>
<dbReference type="NCBIfam" id="TIGR04456">
    <property type="entry name" value="LruC_dom"/>
    <property type="match status" value="1"/>
</dbReference>
<feature type="domain" description="DUF4842" evidence="2">
    <location>
        <begin position="276"/>
        <end position="483"/>
    </location>
</feature>
<gene>
    <name evidence="3" type="ORF">GD597_20735</name>
</gene>
<dbReference type="Pfam" id="PF16130">
    <property type="entry name" value="DUF4842"/>
    <property type="match status" value="1"/>
</dbReference>
<dbReference type="EMBL" id="WHPF01000021">
    <property type="protein sequence ID" value="NNV57903.1"/>
    <property type="molecule type" value="Genomic_DNA"/>
</dbReference>
<sequence length="498" mass="54943">MICVKTFYKTVGVLMASFFAVLQIQAQVALSNLTAENGNKNYDAANCWGFEAVNYTNTSGQVINGNWSIRTDVPTSLSPASCFVKSPFMKLSAGNITFKIKFEEPANATIRRVIVSYIPYSANGNRREGTLMPFDSITYTYSAQTPLPVTAQNLSFPIPAGLADNNQLYKIQISFVGNGGTSRFNADDLHIPGFYWADPSNNCYELGALNDSDHDGVSDDSDAYPLDPTKAYNSFYPSGKSYGTLMFEDLWPGTGDYDFNDLVMNYRIIKVTNADNKLVEIKATYIVKAMGATFKNGFGIQLDHIDPLAVTQVTGVKTNGASWLQVSANGTEANQQYATVIVYDNVSEHMPNPGSIGVNTTMGKPYVTPDTVQLSIKFNPERMIDPADANVNPFLIVNQDRGREVHITNALPTSKANAALFGTAQDNSIPGIGSFYKSKLNLTWVLDIPENVPYMQEKVDILSGFLRLIQWAQSNGLTNTDWYLNLSGYRDDTKFYKR</sequence>
<reference evidence="3" key="1">
    <citation type="submission" date="2019-10" db="EMBL/GenBank/DDBJ databases">
        <title>Draft genome sequence of Panacibacter sp. KCS-6.</title>
        <authorList>
            <person name="Yim K.J."/>
        </authorList>
    </citation>
    <scope>NUCLEOTIDE SEQUENCE</scope>
    <source>
        <strain evidence="3">KCS-6</strain>
    </source>
</reference>
<protein>
    <submittedName>
        <fullName evidence="3">LruC domain-containing protein</fullName>
    </submittedName>
</protein>
<dbReference type="Proteomes" id="UP000598971">
    <property type="component" value="Unassembled WGS sequence"/>
</dbReference>
<dbReference type="InterPro" id="IPR032295">
    <property type="entry name" value="DUF4842"/>
</dbReference>
<dbReference type="InterPro" id="IPR031025">
    <property type="entry name" value="LruC_dom"/>
</dbReference>
<evidence type="ECO:0000313" key="3">
    <source>
        <dbReference type="EMBL" id="NNV57903.1"/>
    </source>
</evidence>
<keyword evidence="4" id="KW-1185">Reference proteome</keyword>
<evidence type="ECO:0000259" key="2">
    <source>
        <dbReference type="Pfam" id="PF16130"/>
    </source>
</evidence>
<keyword evidence="1" id="KW-0732">Signal</keyword>
<feature type="chain" id="PRO_5035241608" evidence="1">
    <location>
        <begin position="27"/>
        <end position="498"/>
    </location>
</feature>
<evidence type="ECO:0000256" key="1">
    <source>
        <dbReference type="SAM" id="SignalP"/>
    </source>
</evidence>
<organism evidence="3 4">
    <name type="scientific">Limnovirga soli</name>
    <dbReference type="NCBI Taxonomy" id="2656915"/>
    <lineage>
        <taxon>Bacteria</taxon>
        <taxon>Pseudomonadati</taxon>
        <taxon>Bacteroidota</taxon>
        <taxon>Chitinophagia</taxon>
        <taxon>Chitinophagales</taxon>
        <taxon>Chitinophagaceae</taxon>
        <taxon>Limnovirga</taxon>
    </lineage>
</organism>